<sequence length="195" mass="21701">MATQPNRINFKVPDWIHDFIINQDIILEIEDRMQLVIEASRRNVIEKTGGPFAAAIFESDSGKLISLGTNLVTTQGLSILHAEIVAITVAQNILGTYDLGRKNKPRHELVTSAEPCAMCFGAIPWSGVYRVITSARDVDVRNIGFDEGPKLDDWSSSLKKRHIDVICDIKRDEAKQVLTEYSKLGGAIYNSRESS</sequence>
<proteinExistence type="predicted"/>
<dbReference type="PANTHER" id="PTHR11079:SF161">
    <property type="entry name" value="CMP_DCMP-TYPE DEAMINASE DOMAIN-CONTAINING PROTEIN"/>
    <property type="match status" value="1"/>
</dbReference>
<dbReference type="PANTHER" id="PTHR11079">
    <property type="entry name" value="CYTOSINE DEAMINASE FAMILY MEMBER"/>
    <property type="match status" value="1"/>
</dbReference>
<dbReference type="SUPFAM" id="SSF53927">
    <property type="entry name" value="Cytidine deaminase-like"/>
    <property type="match status" value="1"/>
</dbReference>
<reference evidence="4" key="1">
    <citation type="submission" date="2018-06" db="EMBL/GenBank/DDBJ databases">
        <authorList>
            <person name="Zhirakovskaya E."/>
        </authorList>
    </citation>
    <scope>NUCLEOTIDE SEQUENCE</scope>
</reference>
<dbReference type="EMBL" id="UOGF01000038">
    <property type="protein sequence ID" value="VAX28407.1"/>
    <property type="molecule type" value="Genomic_DNA"/>
</dbReference>
<dbReference type="Gene3D" id="3.40.140.10">
    <property type="entry name" value="Cytidine Deaminase, domain 2"/>
    <property type="match status" value="1"/>
</dbReference>
<dbReference type="GO" id="GO:0006152">
    <property type="term" value="P:purine nucleoside catabolic process"/>
    <property type="evidence" value="ECO:0007669"/>
    <property type="project" value="TreeGrafter"/>
</dbReference>
<evidence type="ECO:0000259" key="3">
    <source>
        <dbReference type="PROSITE" id="PS51747"/>
    </source>
</evidence>
<dbReference type="PROSITE" id="PS00903">
    <property type="entry name" value="CYT_DCMP_DEAMINASES_1"/>
    <property type="match status" value="1"/>
</dbReference>
<gene>
    <name evidence="4" type="ORF">MNBD_NITROSPIRAE01-582</name>
</gene>
<accession>A0A3B1DIG0</accession>
<keyword evidence="1" id="KW-0479">Metal-binding</keyword>
<dbReference type="InterPro" id="IPR016193">
    <property type="entry name" value="Cytidine_deaminase-like"/>
</dbReference>
<organism evidence="4">
    <name type="scientific">hydrothermal vent metagenome</name>
    <dbReference type="NCBI Taxonomy" id="652676"/>
    <lineage>
        <taxon>unclassified sequences</taxon>
        <taxon>metagenomes</taxon>
        <taxon>ecological metagenomes</taxon>
    </lineage>
</organism>
<evidence type="ECO:0000313" key="4">
    <source>
        <dbReference type="EMBL" id="VAX28407.1"/>
    </source>
</evidence>
<dbReference type="InterPro" id="IPR016192">
    <property type="entry name" value="APOBEC/CMP_deaminase_Zn-bd"/>
</dbReference>
<keyword evidence="2" id="KW-0862">Zinc</keyword>
<dbReference type="GO" id="GO:0008270">
    <property type="term" value="F:zinc ion binding"/>
    <property type="evidence" value="ECO:0007669"/>
    <property type="project" value="InterPro"/>
</dbReference>
<evidence type="ECO:0000256" key="2">
    <source>
        <dbReference type="ARBA" id="ARBA00022833"/>
    </source>
</evidence>
<dbReference type="CDD" id="cd01285">
    <property type="entry name" value="nucleoside_deaminase"/>
    <property type="match status" value="1"/>
</dbReference>
<dbReference type="InterPro" id="IPR002125">
    <property type="entry name" value="CMP_dCMP_dom"/>
</dbReference>
<name>A0A3B1DIG0_9ZZZZ</name>
<dbReference type="Pfam" id="PF00383">
    <property type="entry name" value="dCMP_cyt_deam_1"/>
    <property type="match status" value="1"/>
</dbReference>
<dbReference type="PROSITE" id="PS51747">
    <property type="entry name" value="CYT_DCMP_DEAMINASES_2"/>
    <property type="match status" value="1"/>
</dbReference>
<dbReference type="AlphaFoldDB" id="A0A3B1DIG0"/>
<protein>
    <submittedName>
        <fullName evidence="4">Cytidine and deoxycytidylate deaminase family protein</fullName>
    </submittedName>
</protein>
<evidence type="ECO:0000256" key="1">
    <source>
        <dbReference type="ARBA" id="ARBA00022723"/>
    </source>
</evidence>
<dbReference type="GO" id="GO:0047974">
    <property type="term" value="F:guanosine deaminase activity"/>
    <property type="evidence" value="ECO:0007669"/>
    <property type="project" value="TreeGrafter"/>
</dbReference>
<feature type="domain" description="CMP/dCMP-type deaminase" evidence="3">
    <location>
        <begin position="27"/>
        <end position="158"/>
    </location>
</feature>